<feature type="compositionally biased region" description="Polar residues" evidence="1">
    <location>
        <begin position="149"/>
        <end position="161"/>
    </location>
</feature>
<dbReference type="InterPro" id="IPR036691">
    <property type="entry name" value="Endo/exonu/phosph_ase_sf"/>
</dbReference>
<feature type="compositionally biased region" description="Basic and acidic residues" evidence="1">
    <location>
        <begin position="442"/>
        <end position="458"/>
    </location>
</feature>
<dbReference type="OrthoDB" id="2248459at2759"/>
<proteinExistence type="predicted"/>
<feature type="compositionally biased region" description="Low complexity" evidence="1">
    <location>
        <begin position="31"/>
        <end position="45"/>
    </location>
</feature>
<dbReference type="Proteomes" id="UP000800235">
    <property type="component" value="Unassembled WGS sequence"/>
</dbReference>
<dbReference type="PANTHER" id="PTHR11200">
    <property type="entry name" value="INOSITOL 5-PHOSPHATASE"/>
    <property type="match status" value="1"/>
</dbReference>
<dbReference type="Gene3D" id="3.60.10.10">
    <property type="entry name" value="Endonuclease/exonuclease/phosphatase"/>
    <property type="match status" value="1"/>
</dbReference>
<dbReference type="Gene3D" id="2.130.10.10">
    <property type="entry name" value="YVTN repeat-like/Quinoprotein amine dehydrogenase"/>
    <property type="match status" value="1"/>
</dbReference>
<feature type="compositionally biased region" description="Pro residues" evidence="1">
    <location>
        <begin position="364"/>
        <end position="375"/>
    </location>
</feature>
<evidence type="ECO:0000256" key="1">
    <source>
        <dbReference type="SAM" id="MobiDB-lite"/>
    </source>
</evidence>
<feature type="compositionally biased region" description="Basic and acidic residues" evidence="1">
    <location>
        <begin position="84"/>
        <end position="93"/>
    </location>
</feature>
<dbReference type="GO" id="GO:0046856">
    <property type="term" value="P:phosphatidylinositol dephosphorylation"/>
    <property type="evidence" value="ECO:0007669"/>
    <property type="project" value="InterPro"/>
</dbReference>
<dbReference type="GO" id="GO:0004439">
    <property type="term" value="F:phosphatidylinositol-4,5-bisphosphate 5-phosphatase activity"/>
    <property type="evidence" value="ECO:0007669"/>
    <property type="project" value="TreeGrafter"/>
</dbReference>
<organism evidence="3 4">
    <name type="scientific">Tothia fuscella</name>
    <dbReference type="NCBI Taxonomy" id="1048955"/>
    <lineage>
        <taxon>Eukaryota</taxon>
        <taxon>Fungi</taxon>
        <taxon>Dikarya</taxon>
        <taxon>Ascomycota</taxon>
        <taxon>Pezizomycotina</taxon>
        <taxon>Dothideomycetes</taxon>
        <taxon>Pleosporomycetidae</taxon>
        <taxon>Venturiales</taxon>
        <taxon>Cylindrosympodiaceae</taxon>
        <taxon>Tothia</taxon>
    </lineage>
</organism>
<feature type="compositionally biased region" description="Pro residues" evidence="1">
    <location>
        <begin position="123"/>
        <end position="132"/>
    </location>
</feature>
<feature type="compositionally biased region" description="Basic and acidic residues" evidence="1">
    <location>
        <begin position="336"/>
        <end position="354"/>
    </location>
</feature>
<reference evidence="3" key="1">
    <citation type="journal article" date="2020" name="Stud. Mycol.">
        <title>101 Dothideomycetes genomes: a test case for predicting lifestyles and emergence of pathogens.</title>
        <authorList>
            <person name="Haridas S."/>
            <person name="Albert R."/>
            <person name="Binder M."/>
            <person name="Bloem J."/>
            <person name="Labutti K."/>
            <person name="Salamov A."/>
            <person name="Andreopoulos B."/>
            <person name="Baker S."/>
            <person name="Barry K."/>
            <person name="Bills G."/>
            <person name="Bluhm B."/>
            <person name="Cannon C."/>
            <person name="Castanera R."/>
            <person name="Culley D."/>
            <person name="Daum C."/>
            <person name="Ezra D."/>
            <person name="Gonzalez J."/>
            <person name="Henrissat B."/>
            <person name="Kuo A."/>
            <person name="Liang C."/>
            <person name="Lipzen A."/>
            <person name="Lutzoni F."/>
            <person name="Magnuson J."/>
            <person name="Mondo S."/>
            <person name="Nolan M."/>
            <person name="Ohm R."/>
            <person name="Pangilinan J."/>
            <person name="Park H.-J."/>
            <person name="Ramirez L."/>
            <person name="Alfaro M."/>
            <person name="Sun H."/>
            <person name="Tritt A."/>
            <person name="Yoshinaga Y."/>
            <person name="Zwiers L.-H."/>
            <person name="Turgeon B."/>
            <person name="Goodwin S."/>
            <person name="Spatafora J."/>
            <person name="Crous P."/>
            <person name="Grigoriev I."/>
        </authorList>
    </citation>
    <scope>NUCLEOTIDE SEQUENCE</scope>
    <source>
        <strain evidence="3">CBS 130266</strain>
    </source>
</reference>
<keyword evidence="4" id="KW-1185">Reference proteome</keyword>
<accession>A0A9P4NME4</accession>
<feature type="compositionally biased region" description="Low complexity" evidence="1">
    <location>
        <begin position="470"/>
        <end position="486"/>
    </location>
</feature>
<feature type="region of interest" description="Disordered" evidence="1">
    <location>
        <begin position="1"/>
        <end position="490"/>
    </location>
</feature>
<dbReference type="InterPro" id="IPR000300">
    <property type="entry name" value="IPPc"/>
</dbReference>
<dbReference type="EMBL" id="MU007059">
    <property type="protein sequence ID" value="KAF2427577.1"/>
    <property type="molecule type" value="Genomic_DNA"/>
</dbReference>
<feature type="compositionally biased region" description="Polar residues" evidence="1">
    <location>
        <begin position="69"/>
        <end position="83"/>
    </location>
</feature>
<feature type="domain" description="Inositol polyphosphate-related phosphatase" evidence="2">
    <location>
        <begin position="828"/>
        <end position="1171"/>
    </location>
</feature>
<evidence type="ECO:0000313" key="3">
    <source>
        <dbReference type="EMBL" id="KAF2427577.1"/>
    </source>
</evidence>
<dbReference type="Pfam" id="PF22669">
    <property type="entry name" value="Exo_endo_phos2"/>
    <property type="match status" value="1"/>
</dbReference>
<feature type="compositionally biased region" description="Polar residues" evidence="1">
    <location>
        <begin position="382"/>
        <end position="392"/>
    </location>
</feature>
<dbReference type="PANTHER" id="PTHR11200:SF240">
    <property type="entry name" value="INOSITOL POLYPHOSPHATE 5-PHOSPHATASE C9G1.10C-RELATED"/>
    <property type="match status" value="1"/>
</dbReference>
<dbReference type="SUPFAM" id="SSF56219">
    <property type="entry name" value="DNase I-like"/>
    <property type="match status" value="1"/>
</dbReference>
<feature type="compositionally biased region" description="Basic and acidic residues" evidence="1">
    <location>
        <begin position="261"/>
        <end position="270"/>
    </location>
</feature>
<dbReference type="InterPro" id="IPR015943">
    <property type="entry name" value="WD40/YVTN_repeat-like_dom_sf"/>
</dbReference>
<feature type="compositionally biased region" description="Basic and acidic residues" evidence="1">
    <location>
        <begin position="240"/>
        <end position="253"/>
    </location>
</feature>
<dbReference type="AlphaFoldDB" id="A0A9P4NME4"/>
<evidence type="ECO:0000259" key="2">
    <source>
        <dbReference type="SMART" id="SM00128"/>
    </source>
</evidence>
<feature type="compositionally biased region" description="Acidic residues" evidence="1">
    <location>
        <begin position="459"/>
        <end position="469"/>
    </location>
</feature>
<dbReference type="InterPro" id="IPR036322">
    <property type="entry name" value="WD40_repeat_dom_sf"/>
</dbReference>
<gene>
    <name evidence="3" type="ORF">EJ08DRAFT_353734</name>
</gene>
<comment type="caution">
    <text evidence="3">The sequence shown here is derived from an EMBL/GenBank/DDBJ whole genome shotgun (WGS) entry which is preliminary data.</text>
</comment>
<sequence length="1217" mass="135304">MANMDSQDDTDDSSIKPVSSLKSHFENMIKSKSSQNSPSPSLTPSRGMQGPGHVESFSRGASLDIPRSSPVQTTPPNLVSNHSEAGKGDDHPSRAGTPRLRPVSMGPMSPPTSPPRVTINSPRSPPKFPSPPSSRGVSARPSREEFSKPLSSRGTSPTAATSRFKIPSRTTTPAFDTRQAPNFPPVAISNITTDPHKPPSPSHGAFSATSTIPPPINRAGKPKTFGKPTATPSRQVSESLEPRARNSREEERISPFSTPPSEHESLHDDASPSPPPIPASSKPRAPPRPPRDNYFAPRGPPIQHADRGSAPLTPVSESKKGDWVHSMKLQGLRLSSQDREVPEDRPSLPPRRADQPAQPRNRSPRPPPPPPPSEPPTRRSMDTWSSTASTARPSMEGPPRASMDSMASNRNLVADTNARFQPPPRRVQTFGMGHSQSSRTSNDVKRPEISSRGRRFAESGEDTDEDEMESMSASPAAGASGGPDSSHANRRLPIFKDQNIQEIPTGYDTKLFAVCGEWICTSGFITRVWNLTTGKLKINIPHDETKKVTALGFKPFTDVIKGATRIWLGTHLGEIHEIDITNGEEIAIKSSAHLRVPITKIHRQKSEMWTLDTEGKLNIWPAGDDGLPSLELSPHVCYVPKGATFSIIVGEQLWMAYGKEIHIFQHNAANRTAIPILSKPLMQSGVGEITAASIISSESDRIYFGHIDGKVTIYSRKDYSCLEVINASLYKIGILVGVGDYLWAGYNTGNIRVYDTRVSPWVVKKDWKAHKDTIAGIIVDRSSIWNLDRLQVASLGTDNLLKLWDGMLEDDWLETDMEEHQPEFCSFREVSALVMSWNAGASKPNYLRQDERDNNFFRELLRSSGDPPDIVVFGFQELVDLEDKKVTAKTLFKSSKKKDHMDQERMSHQYRTWRDFLVKCLDEYMPSNQRYTLLHTANLVGLFTCIFVKSSQMASIRDVDAAEVKLGMKGRYGNKGALLVRFLLDDSSICFVNCHLAAGQKNTAHRNNDIAAILQEKALKSHADADTTTDFYVGGGDGSLILDHEICILNGDLNYRIDSMTRDIVIREVNAGNLPKLLERDQLTLSKKRNPAMRLRAFREMDITFAPTYKYDVGSDQYDSSEKKRSPAWCDRLLYRGWPRVKQLEYRRHEVRVSDHRPVSGIFRIKVKTIDERKKSQVKEQSRQRFEEVKERIATDIKADLISQAEGLSKSGSDGLE</sequence>
<protein>
    <submittedName>
        <fullName evidence="3">DNase I-like protein</fullName>
    </submittedName>
</protein>
<feature type="compositionally biased region" description="Pro residues" evidence="1">
    <location>
        <begin position="272"/>
        <end position="288"/>
    </location>
</feature>
<dbReference type="SUPFAM" id="SSF50978">
    <property type="entry name" value="WD40 repeat-like"/>
    <property type="match status" value="1"/>
</dbReference>
<evidence type="ECO:0000313" key="4">
    <source>
        <dbReference type="Proteomes" id="UP000800235"/>
    </source>
</evidence>
<dbReference type="InterPro" id="IPR046985">
    <property type="entry name" value="IP5"/>
</dbReference>
<dbReference type="FunFam" id="3.60.10.10:FF:000036">
    <property type="entry name" value="Inositol polyphosphate phosphatase, putative"/>
    <property type="match status" value="1"/>
</dbReference>
<feature type="compositionally biased region" description="Acidic residues" evidence="1">
    <location>
        <begin position="1"/>
        <end position="12"/>
    </location>
</feature>
<dbReference type="SMART" id="SM00128">
    <property type="entry name" value="IPPc"/>
    <property type="match status" value="1"/>
</dbReference>
<name>A0A9P4NME4_9PEZI</name>